<dbReference type="CDD" id="cd05246">
    <property type="entry name" value="dTDP_GD_SDR_e"/>
    <property type="match status" value="1"/>
</dbReference>
<comment type="cofactor">
    <cofactor evidence="1">
        <name>NAD(+)</name>
        <dbReference type="ChEBI" id="CHEBI:57540"/>
    </cofactor>
</comment>
<dbReference type="GO" id="GO:0009225">
    <property type="term" value="P:nucleotide-sugar metabolic process"/>
    <property type="evidence" value="ECO:0007669"/>
    <property type="project" value="InterPro"/>
</dbReference>
<evidence type="ECO:0000259" key="4">
    <source>
        <dbReference type="Pfam" id="PF16363"/>
    </source>
</evidence>
<gene>
    <name evidence="5" type="ORF">CCAE0312_LOCUS4287</name>
</gene>
<dbReference type="AlphaFoldDB" id="A0A7S1XE24"/>
<keyword evidence="2" id="KW-0520">NAD</keyword>
<organism evidence="5">
    <name type="scientific">Compsopogon caeruleus</name>
    <dbReference type="NCBI Taxonomy" id="31354"/>
    <lineage>
        <taxon>Eukaryota</taxon>
        <taxon>Rhodophyta</taxon>
        <taxon>Compsopogonophyceae</taxon>
        <taxon>Compsopogonales</taxon>
        <taxon>Compsopogonaceae</taxon>
        <taxon>Compsopogon</taxon>
    </lineage>
</organism>
<dbReference type="InterPro" id="IPR016040">
    <property type="entry name" value="NAD(P)-bd_dom"/>
</dbReference>
<name>A0A7S1XE24_9RHOD</name>
<accession>A0A7S1XE24</accession>
<dbReference type="SUPFAM" id="SSF51735">
    <property type="entry name" value="NAD(P)-binding Rossmann-fold domains"/>
    <property type="match status" value="1"/>
</dbReference>
<feature type="domain" description="NAD(P)-binding" evidence="4">
    <location>
        <begin position="13"/>
        <end position="314"/>
    </location>
</feature>
<dbReference type="EMBL" id="HBGH01007820">
    <property type="protein sequence ID" value="CAD9232206.1"/>
    <property type="molecule type" value="Transcribed_RNA"/>
</dbReference>
<dbReference type="InterPro" id="IPR036291">
    <property type="entry name" value="NAD(P)-bd_dom_sf"/>
</dbReference>
<evidence type="ECO:0000313" key="5">
    <source>
        <dbReference type="EMBL" id="CAD9232206.1"/>
    </source>
</evidence>
<dbReference type="Gene3D" id="3.40.50.720">
    <property type="entry name" value="NAD(P)-binding Rossmann-like Domain"/>
    <property type="match status" value="1"/>
</dbReference>
<dbReference type="Pfam" id="PF16363">
    <property type="entry name" value="GDP_Man_Dehyd"/>
    <property type="match status" value="1"/>
</dbReference>
<evidence type="ECO:0000256" key="1">
    <source>
        <dbReference type="ARBA" id="ARBA00001911"/>
    </source>
</evidence>
<dbReference type="PANTHER" id="PTHR43000">
    <property type="entry name" value="DTDP-D-GLUCOSE 4,6-DEHYDRATASE-RELATED"/>
    <property type="match status" value="1"/>
</dbReference>
<dbReference type="InterPro" id="IPR005888">
    <property type="entry name" value="dTDP_Gluc_deHydtase"/>
</dbReference>
<evidence type="ECO:0000256" key="2">
    <source>
        <dbReference type="ARBA" id="ARBA00023027"/>
    </source>
</evidence>
<dbReference type="Gene3D" id="3.90.25.10">
    <property type="entry name" value="UDP-galactose 4-epimerase, domain 1"/>
    <property type="match status" value="1"/>
</dbReference>
<protein>
    <recommendedName>
        <fullName evidence="4">NAD(P)-binding domain-containing protein</fullName>
    </recommendedName>
</protein>
<keyword evidence="3" id="KW-0456">Lyase</keyword>
<evidence type="ECO:0000256" key="3">
    <source>
        <dbReference type="ARBA" id="ARBA00023239"/>
    </source>
</evidence>
<reference evidence="5" key="1">
    <citation type="submission" date="2021-01" db="EMBL/GenBank/DDBJ databases">
        <authorList>
            <person name="Corre E."/>
            <person name="Pelletier E."/>
            <person name="Niang G."/>
            <person name="Scheremetjew M."/>
            <person name="Finn R."/>
            <person name="Kale V."/>
            <person name="Holt S."/>
            <person name="Cochrane G."/>
            <person name="Meng A."/>
            <person name="Brown T."/>
            <person name="Cohen L."/>
        </authorList>
    </citation>
    <scope>NUCLEOTIDE SEQUENCE</scope>
    <source>
        <strain evidence="5">SAG 36.94</strain>
    </source>
</reference>
<proteinExistence type="predicted"/>
<sequence length="346" mass="39096">MGSLGEYVPENILLTGGAGFIGSHVVVHLVKQYPHYRVVVLDKLDYCATVQNLSSVVDHGNFKFVRGDIRSKPLLDYLLREEKIDTILNFAASTHVDNSFQSSVSFTSNNILGCHILLEAAREYGKVERFIHVSTDEVYGGETSMTKEDSMLAPTNPYACTKAAAEFICRAYSTSFGLPIIISRGNNAYGPNQFPDKLIAKSCCLLAAGQPVYVHGDGSHLRNYVYVTDYAEAFDVILHRGVTGTVYNIGSECEKSTLDTVRDLLAIFHLDDQEDRYIEYVEDRTFNDKRYHIDSRKLRDLGWSQRVSWEEGLRLTAQWYRIPENLQRWSNYAQGLVAHPSLERSE</sequence>
<dbReference type="GO" id="GO:0008460">
    <property type="term" value="F:dTDP-glucose 4,6-dehydratase activity"/>
    <property type="evidence" value="ECO:0007669"/>
    <property type="project" value="InterPro"/>
</dbReference>
<dbReference type="FunFam" id="3.40.50.720:FF:000304">
    <property type="entry name" value="UDP-glucose 4,6-dehydratase"/>
    <property type="match status" value="1"/>
</dbReference>